<dbReference type="InterPro" id="IPR043519">
    <property type="entry name" value="NT_sf"/>
</dbReference>
<sequence length="461" mass="52316">MIQINSNIIPKTKNAYLVGGSIRDVLLGLSPIDYDIAVLGNPEQFAKNIASKTSGRIIIMGKPGAASGGIIRVVSDDKIFDISSINDASIEDDLNQRDFTINAIAYSLSSGRIIDPLGGIQDLADKKIRMVSKQAFIKDPIRMIRAYRICALLNFKIDPQTVSAIKKDAKLIKNSAGERIRTELFKILLSYKAYYYLSQMANAGLLREILPELDALKGCMQNRYHSYDVFDHTMKAFCCLERILNNYSEYIPEIYNQNIKQLNKNKEYLLKFAILLHDIGKPAARSIDSQGNIHFYGHGKKGADMANKISKRLKLSTSERYYIDFIVRNHIRPLFLFISHQKKILTKKSITRFFIKCGDNTPALLLHTIADIQGKGNREDIKDAVFIEFAKAMLLRFFSDFMPEKIKPPLITGYDLIHEFGLTPSPLFKKILKIVQEERLSDKINTRQEALRLAKKILTNS</sequence>
<dbReference type="InterPro" id="IPR006675">
    <property type="entry name" value="HDIG_dom"/>
</dbReference>
<dbReference type="Pfam" id="PF13735">
    <property type="entry name" value="tRNA_NucTran2_2"/>
    <property type="match status" value="1"/>
</dbReference>
<dbReference type="InterPro" id="IPR032810">
    <property type="entry name" value="CCA-adding_enz_C"/>
</dbReference>
<evidence type="ECO:0000259" key="13">
    <source>
        <dbReference type="Pfam" id="PF01966"/>
    </source>
</evidence>
<dbReference type="InterPro" id="IPR032828">
    <property type="entry name" value="PolyA_RNA-bd"/>
</dbReference>
<evidence type="ECO:0000256" key="6">
    <source>
        <dbReference type="ARBA" id="ARBA00022695"/>
    </source>
</evidence>
<dbReference type="SUPFAM" id="SSF81891">
    <property type="entry name" value="Poly A polymerase C-terminal region-like"/>
    <property type="match status" value="1"/>
</dbReference>
<dbReference type="CDD" id="cd05398">
    <property type="entry name" value="NT_ClassII-CCAase"/>
    <property type="match status" value="1"/>
</dbReference>
<dbReference type="SUPFAM" id="SSF81301">
    <property type="entry name" value="Nucleotidyltransferase"/>
    <property type="match status" value="1"/>
</dbReference>
<gene>
    <name evidence="16" type="ORF">H8E80_09640</name>
</gene>
<evidence type="ECO:0000259" key="15">
    <source>
        <dbReference type="Pfam" id="PF13735"/>
    </source>
</evidence>
<dbReference type="AlphaFoldDB" id="A0A8J6N6P7"/>
<dbReference type="PANTHER" id="PTHR47545:SF2">
    <property type="entry name" value="CC-ADDING TRNA NUCLEOTIDYLTRANSFERASE"/>
    <property type="match status" value="1"/>
</dbReference>
<dbReference type="Pfam" id="PF01966">
    <property type="entry name" value="HD"/>
    <property type="match status" value="1"/>
</dbReference>
<feature type="domain" description="tRNA nucleotidyltransferase/poly(A) polymerase RNA and SrmB- binding" evidence="14">
    <location>
        <begin position="154"/>
        <end position="215"/>
    </location>
</feature>
<dbReference type="GO" id="GO:0008033">
    <property type="term" value="P:tRNA processing"/>
    <property type="evidence" value="ECO:0007669"/>
    <property type="project" value="UniProtKB-KW"/>
</dbReference>
<feature type="domain" description="HD" evidence="13">
    <location>
        <begin position="230"/>
        <end position="332"/>
    </location>
</feature>
<reference evidence="16 17" key="1">
    <citation type="submission" date="2020-08" db="EMBL/GenBank/DDBJ databases">
        <title>Bridging the membrane lipid divide: bacteria of the FCB group superphylum have the potential to synthesize archaeal ether lipids.</title>
        <authorList>
            <person name="Villanueva L."/>
            <person name="Von Meijenfeldt F.A.B."/>
            <person name="Westbye A.B."/>
            <person name="Yadav S."/>
            <person name="Hopmans E.C."/>
            <person name="Dutilh B.E."/>
            <person name="Sinninghe Damste J.S."/>
        </authorList>
    </citation>
    <scope>NUCLEOTIDE SEQUENCE [LARGE SCALE GENOMIC DNA]</scope>
    <source>
        <strain evidence="16">NIOZ-UU82</strain>
    </source>
</reference>
<dbReference type="GO" id="GO:0016779">
    <property type="term" value="F:nucleotidyltransferase activity"/>
    <property type="evidence" value="ECO:0007669"/>
    <property type="project" value="UniProtKB-KW"/>
</dbReference>
<evidence type="ECO:0000313" key="17">
    <source>
        <dbReference type="Proteomes" id="UP000603545"/>
    </source>
</evidence>
<proteinExistence type="inferred from homology"/>
<dbReference type="InterPro" id="IPR006674">
    <property type="entry name" value="HD_domain"/>
</dbReference>
<evidence type="ECO:0000256" key="4">
    <source>
        <dbReference type="ARBA" id="ARBA00022679"/>
    </source>
</evidence>
<keyword evidence="5" id="KW-0819">tRNA processing</keyword>
<keyword evidence="4 11" id="KW-0808">Transferase</keyword>
<evidence type="ECO:0000259" key="14">
    <source>
        <dbReference type="Pfam" id="PF12627"/>
    </source>
</evidence>
<comment type="similarity">
    <text evidence="2 11">Belongs to the tRNA nucleotidyltransferase/poly(A) polymerase family.</text>
</comment>
<keyword evidence="10 11" id="KW-0694">RNA-binding</keyword>
<dbReference type="Gene3D" id="3.30.460.10">
    <property type="entry name" value="Beta Polymerase, domain 2"/>
    <property type="match status" value="1"/>
</dbReference>
<dbReference type="Gene3D" id="1.10.3090.10">
    <property type="entry name" value="cca-adding enzyme, domain 2"/>
    <property type="match status" value="2"/>
</dbReference>
<evidence type="ECO:0000313" key="16">
    <source>
        <dbReference type="EMBL" id="MBC8200285.1"/>
    </source>
</evidence>
<evidence type="ECO:0000256" key="8">
    <source>
        <dbReference type="ARBA" id="ARBA00022741"/>
    </source>
</evidence>
<dbReference type="InterPro" id="IPR002646">
    <property type="entry name" value="PolA_pol_head_dom"/>
</dbReference>
<accession>A0A8J6N6P7</accession>
<keyword evidence="3" id="KW-0820">tRNA-binding</keyword>
<dbReference type="EMBL" id="JACNLL010000089">
    <property type="protein sequence ID" value="MBC8200285.1"/>
    <property type="molecule type" value="Genomic_DNA"/>
</dbReference>
<dbReference type="Proteomes" id="UP000603545">
    <property type="component" value="Unassembled WGS sequence"/>
</dbReference>
<organism evidence="16 17">
    <name type="scientific">Candidatus Desulfaltia bathyphila</name>
    <dbReference type="NCBI Taxonomy" id="2841697"/>
    <lineage>
        <taxon>Bacteria</taxon>
        <taxon>Pseudomonadati</taxon>
        <taxon>Thermodesulfobacteriota</taxon>
        <taxon>Desulfobacteria</taxon>
        <taxon>Desulfobacterales</taxon>
        <taxon>Desulfobacterales incertae sedis</taxon>
        <taxon>Candidatus Desulfaltia</taxon>
    </lineage>
</organism>
<dbReference type="InterPro" id="IPR050124">
    <property type="entry name" value="tRNA_CCA-adding_enzyme"/>
</dbReference>
<keyword evidence="8" id="KW-0547">Nucleotide-binding</keyword>
<evidence type="ECO:0000256" key="10">
    <source>
        <dbReference type="ARBA" id="ARBA00022884"/>
    </source>
</evidence>
<comment type="caution">
    <text evidence="16">The sequence shown here is derived from an EMBL/GenBank/DDBJ whole genome shotgun (WGS) entry which is preliminary data.</text>
</comment>
<comment type="cofactor">
    <cofactor evidence="1">
        <name>Mg(2+)</name>
        <dbReference type="ChEBI" id="CHEBI:18420"/>
    </cofactor>
</comment>
<evidence type="ECO:0000256" key="7">
    <source>
        <dbReference type="ARBA" id="ARBA00022723"/>
    </source>
</evidence>
<evidence type="ECO:0000256" key="11">
    <source>
        <dbReference type="RuleBase" id="RU003953"/>
    </source>
</evidence>
<keyword evidence="9" id="KW-0460">Magnesium</keyword>
<dbReference type="GO" id="GO:0046872">
    <property type="term" value="F:metal ion binding"/>
    <property type="evidence" value="ECO:0007669"/>
    <property type="project" value="UniProtKB-KW"/>
</dbReference>
<dbReference type="Pfam" id="PF01743">
    <property type="entry name" value="PolyA_pol"/>
    <property type="match status" value="1"/>
</dbReference>
<dbReference type="GO" id="GO:0000166">
    <property type="term" value="F:nucleotide binding"/>
    <property type="evidence" value="ECO:0007669"/>
    <property type="project" value="UniProtKB-KW"/>
</dbReference>
<keyword evidence="6" id="KW-0548">Nucleotidyltransferase</keyword>
<name>A0A8J6N6P7_9BACT</name>
<feature type="domain" description="Poly A polymerase head" evidence="12">
    <location>
        <begin position="15"/>
        <end position="129"/>
    </location>
</feature>
<evidence type="ECO:0000256" key="9">
    <source>
        <dbReference type="ARBA" id="ARBA00022842"/>
    </source>
</evidence>
<feature type="domain" description="CCA-adding enzyme C-terminal" evidence="15">
    <location>
        <begin position="407"/>
        <end position="451"/>
    </location>
</feature>
<dbReference type="PANTHER" id="PTHR47545">
    <property type="entry name" value="MULTIFUNCTIONAL CCA PROTEIN"/>
    <property type="match status" value="1"/>
</dbReference>
<keyword evidence="7" id="KW-0479">Metal-binding</keyword>
<evidence type="ECO:0000256" key="3">
    <source>
        <dbReference type="ARBA" id="ARBA00022555"/>
    </source>
</evidence>
<evidence type="ECO:0000256" key="1">
    <source>
        <dbReference type="ARBA" id="ARBA00001946"/>
    </source>
</evidence>
<protein>
    <submittedName>
        <fullName evidence="16">CCA tRNA nucleotidyltransferase</fullName>
    </submittedName>
</protein>
<evidence type="ECO:0000259" key="12">
    <source>
        <dbReference type="Pfam" id="PF01743"/>
    </source>
</evidence>
<dbReference type="Pfam" id="PF12627">
    <property type="entry name" value="PolyA_pol_RNAbd"/>
    <property type="match status" value="1"/>
</dbReference>
<evidence type="ECO:0000256" key="2">
    <source>
        <dbReference type="ARBA" id="ARBA00007265"/>
    </source>
</evidence>
<dbReference type="NCBIfam" id="TIGR00277">
    <property type="entry name" value="HDIG"/>
    <property type="match status" value="1"/>
</dbReference>
<dbReference type="GO" id="GO:0000049">
    <property type="term" value="F:tRNA binding"/>
    <property type="evidence" value="ECO:0007669"/>
    <property type="project" value="UniProtKB-KW"/>
</dbReference>
<evidence type="ECO:0000256" key="5">
    <source>
        <dbReference type="ARBA" id="ARBA00022694"/>
    </source>
</evidence>